<dbReference type="InterPro" id="IPR001969">
    <property type="entry name" value="Aspartic_peptidase_AS"/>
</dbReference>
<sequence>MCLTSSPLITINLHCNGELINAVIDSGSTLNVVKESIANLIIRLPINRKLTTKMRDANGGQSRLTGMISEVPLFCGAAKTWANVFVSPDNDSGFELLLG</sequence>
<reference evidence="3" key="2">
    <citation type="submission" date="2015-01" db="EMBL/GenBank/DDBJ databases">
        <title>Evolutionary Origins and Diversification of the Mycorrhizal Mutualists.</title>
        <authorList>
            <consortium name="DOE Joint Genome Institute"/>
            <consortium name="Mycorrhizal Genomics Consortium"/>
            <person name="Kohler A."/>
            <person name="Kuo A."/>
            <person name="Nagy L.G."/>
            <person name="Floudas D."/>
            <person name="Copeland A."/>
            <person name="Barry K.W."/>
            <person name="Cichocki N."/>
            <person name="Veneault-Fourrey C."/>
            <person name="LaButti K."/>
            <person name="Lindquist E.A."/>
            <person name="Lipzen A."/>
            <person name="Lundell T."/>
            <person name="Morin E."/>
            <person name="Murat C."/>
            <person name="Riley R."/>
            <person name="Ohm R."/>
            <person name="Sun H."/>
            <person name="Tunlid A."/>
            <person name="Henrissat B."/>
            <person name="Grigoriev I.V."/>
            <person name="Hibbett D.S."/>
            <person name="Martin F."/>
        </authorList>
    </citation>
    <scope>NUCLEOTIDE SEQUENCE [LARGE SCALE GENOMIC DNA]</scope>
    <source>
        <strain evidence="3">Foug A</strain>
    </source>
</reference>
<dbReference type="GO" id="GO:0004190">
    <property type="term" value="F:aspartic-type endopeptidase activity"/>
    <property type="evidence" value="ECO:0007669"/>
    <property type="project" value="UniProtKB-KW"/>
</dbReference>
<dbReference type="InterPro" id="IPR021109">
    <property type="entry name" value="Peptidase_aspartic_dom_sf"/>
</dbReference>
<keyword evidence="1" id="KW-0064">Aspartyl protease</keyword>
<evidence type="ECO:0008006" key="4">
    <source>
        <dbReference type="Google" id="ProtNLM"/>
    </source>
</evidence>
<keyword evidence="1" id="KW-0645">Protease</keyword>
<accession>A0A0C3D3J8</accession>
<dbReference type="EMBL" id="KN822356">
    <property type="protein sequence ID" value="KIM50661.1"/>
    <property type="molecule type" value="Genomic_DNA"/>
</dbReference>
<proteinExistence type="predicted"/>
<name>A0A0C3D3J8_9AGAM</name>
<dbReference type="STRING" id="1036808.A0A0C3D3J8"/>
<evidence type="ECO:0000313" key="3">
    <source>
        <dbReference type="Proteomes" id="UP000053989"/>
    </source>
</evidence>
<dbReference type="PROSITE" id="PS00141">
    <property type="entry name" value="ASP_PROTEASE"/>
    <property type="match status" value="1"/>
</dbReference>
<evidence type="ECO:0000313" key="2">
    <source>
        <dbReference type="EMBL" id="KIM50661.1"/>
    </source>
</evidence>
<evidence type="ECO:0000256" key="1">
    <source>
        <dbReference type="ARBA" id="ARBA00022750"/>
    </source>
</evidence>
<keyword evidence="1" id="KW-0378">Hydrolase</keyword>
<dbReference type="SUPFAM" id="SSF50630">
    <property type="entry name" value="Acid proteases"/>
    <property type="match status" value="1"/>
</dbReference>
<dbReference type="AlphaFoldDB" id="A0A0C3D3J8"/>
<dbReference type="Gene3D" id="2.40.70.10">
    <property type="entry name" value="Acid Proteases"/>
    <property type="match status" value="1"/>
</dbReference>
<dbReference type="CDD" id="cd00303">
    <property type="entry name" value="retropepsin_like"/>
    <property type="match status" value="1"/>
</dbReference>
<gene>
    <name evidence="2" type="ORF">SCLCIDRAFT_144918</name>
</gene>
<organism evidence="2 3">
    <name type="scientific">Scleroderma citrinum Foug A</name>
    <dbReference type="NCBI Taxonomy" id="1036808"/>
    <lineage>
        <taxon>Eukaryota</taxon>
        <taxon>Fungi</taxon>
        <taxon>Dikarya</taxon>
        <taxon>Basidiomycota</taxon>
        <taxon>Agaricomycotina</taxon>
        <taxon>Agaricomycetes</taxon>
        <taxon>Agaricomycetidae</taxon>
        <taxon>Boletales</taxon>
        <taxon>Sclerodermatineae</taxon>
        <taxon>Sclerodermataceae</taxon>
        <taxon>Scleroderma</taxon>
    </lineage>
</organism>
<reference evidence="2 3" key="1">
    <citation type="submission" date="2014-04" db="EMBL/GenBank/DDBJ databases">
        <authorList>
            <consortium name="DOE Joint Genome Institute"/>
            <person name="Kuo A."/>
            <person name="Kohler A."/>
            <person name="Nagy L.G."/>
            <person name="Floudas D."/>
            <person name="Copeland A."/>
            <person name="Barry K.W."/>
            <person name="Cichocki N."/>
            <person name="Veneault-Fourrey C."/>
            <person name="LaButti K."/>
            <person name="Lindquist E.A."/>
            <person name="Lipzen A."/>
            <person name="Lundell T."/>
            <person name="Morin E."/>
            <person name="Murat C."/>
            <person name="Sun H."/>
            <person name="Tunlid A."/>
            <person name="Henrissat B."/>
            <person name="Grigoriev I.V."/>
            <person name="Hibbett D.S."/>
            <person name="Martin F."/>
            <person name="Nordberg H.P."/>
            <person name="Cantor M.N."/>
            <person name="Hua S.X."/>
        </authorList>
    </citation>
    <scope>NUCLEOTIDE SEQUENCE [LARGE SCALE GENOMIC DNA]</scope>
    <source>
        <strain evidence="2 3">Foug A</strain>
    </source>
</reference>
<dbReference type="Proteomes" id="UP000053989">
    <property type="component" value="Unassembled WGS sequence"/>
</dbReference>
<dbReference type="OrthoDB" id="5535068at2759"/>
<dbReference type="InParanoid" id="A0A0C3D3J8"/>
<dbReference type="GO" id="GO:0006508">
    <property type="term" value="P:proteolysis"/>
    <property type="evidence" value="ECO:0007669"/>
    <property type="project" value="InterPro"/>
</dbReference>
<protein>
    <recommendedName>
        <fullName evidence="4">Peptidase A2 domain-containing protein</fullName>
    </recommendedName>
</protein>
<dbReference type="HOGENOM" id="CLU_2321728_0_0_1"/>
<keyword evidence="3" id="KW-1185">Reference proteome</keyword>